<name>A0ABT9VDE1_9BACI</name>
<evidence type="ECO:0000313" key="2">
    <source>
        <dbReference type="Proteomes" id="UP001224359"/>
    </source>
</evidence>
<accession>A0ABT9VDE1</accession>
<gene>
    <name evidence="1" type="ORF">J2S77_000933</name>
</gene>
<evidence type="ECO:0000313" key="1">
    <source>
        <dbReference type="EMBL" id="MDQ0158969.1"/>
    </source>
</evidence>
<comment type="caution">
    <text evidence="1">The sequence shown here is derived from an EMBL/GenBank/DDBJ whole genome shotgun (WGS) entry which is preliminary data.</text>
</comment>
<proteinExistence type="predicted"/>
<dbReference type="EMBL" id="JAUSTQ010000003">
    <property type="protein sequence ID" value="MDQ0158969.1"/>
    <property type="molecule type" value="Genomic_DNA"/>
</dbReference>
<dbReference type="Proteomes" id="UP001224359">
    <property type="component" value="Unassembled WGS sequence"/>
</dbReference>
<reference evidence="1 2" key="1">
    <citation type="submission" date="2023-07" db="EMBL/GenBank/DDBJ databases">
        <title>Genomic Encyclopedia of Type Strains, Phase IV (KMG-IV): sequencing the most valuable type-strain genomes for metagenomic binning, comparative biology and taxonomic classification.</title>
        <authorList>
            <person name="Goeker M."/>
        </authorList>
    </citation>
    <scope>NUCLEOTIDE SEQUENCE [LARGE SCALE GENOMIC DNA]</scope>
    <source>
        <strain evidence="1 2">DSM 16460</strain>
    </source>
</reference>
<organism evidence="1 2">
    <name type="scientific">Alkalibacillus salilacus</name>
    <dbReference type="NCBI Taxonomy" id="284582"/>
    <lineage>
        <taxon>Bacteria</taxon>
        <taxon>Bacillati</taxon>
        <taxon>Bacillota</taxon>
        <taxon>Bacilli</taxon>
        <taxon>Bacillales</taxon>
        <taxon>Bacillaceae</taxon>
        <taxon>Alkalibacillus</taxon>
    </lineage>
</organism>
<protein>
    <submittedName>
        <fullName evidence="1">Uncharacterized protein</fullName>
    </submittedName>
</protein>
<keyword evidence="2" id="KW-1185">Reference proteome</keyword>
<dbReference type="RefSeq" id="WP_306975097.1">
    <property type="nucleotide sequence ID" value="NZ_JAUSTQ010000003.1"/>
</dbReference>
<sequence>MSGFIAKQPNGLYCRFSTAVDCPTHINMTKEDYLNNVTGTVSSREEGGEVLKNYLFPFEEIVERFVPNNMTESAFEEVIQKVNDSEQTEYEVI</sequence>